<feature type="binding site" evidence="5">
    <location>
        <position position="60"/>
    </location>
    <ligand>
        <name>ATP</name>
        <dbReference type="ChEBI" id="CHEBI:30616"/>
    </ligand>
</feature>
<dbReference type="PIRSF" id="PIRSF037993">
    <property type="entry name" value="STPK_Pim-1"/>
    <property type="match status" value="1"/>
</dbReference>
<dbReference type="EMBL" id="JAANQT010000595">
    <property type="protein sequence ID" value="KAG1309757.1"/>
    <property type="molecule type" value="Genomic_DNA"/>
</dbReference>
<reference evidence="8" key="1">
    <citation type="journal article" date="2020" name="Microb. Genom.">
        <title>Genetic diversity of clinical and environmental Mucorales isolates obtained from an investigation of mucormycosis cases among solid organ transplant recipients.</title>
        <authorList>
            <person name="Nguyen M.H."/>
            <person name="Kaul D."/>
            <person name="Muto C."/>
            <person name="Cheng S.J."/>
            <person name="Richter R.A."/>
            <person name="Bruno V.M."/>
            <person name="Liu G."/>
            <person name="Beyhan S."/>
            <person name="Sundermann A.J."/>
            <person name="Mounaud S."/>
            <person name="Pasculle A.W."/>
            <person name="Nierman W.C."/>
            <person name="Driscoll E."/>
            <person name="Cumbie R."/>
            <person name="Clancy C.J."/>
            <person name="Dupont C.L."/>
        </authorList>
    </citation>
    <scope>NUCLEOTIDE SEQUENCE</scope>
    <source>
        <strain evidence="8">GL11</strain>
    </source>
</reference>
<evidence type="ECO:0000256" key="2">
    <source>
        <dbReference type="ARBA" id="ARBA00022840"/>
    </source>
</evidence>
<organism evidence="8 9">
    <name type="scientific">Rhizopus oryzae</name>
    <name type="common">Mucormycosis agent</name>
    <name type="synonym">Rhizopus arrhizus var. delemar</name>
    <dbReference type="NCBI Taxonomy" id="64495"/>
    <lineage>
        <taxon>Eukaryota</taxon>
        <taxon>Fungi</taxon>
        <taxon>Fungi incertae sedis</taxon>
        <taxon>Mucoromycota</taxon>
        <taxon>Mucoromycotina</taxon>
        <taxon>Mucoromycetes</taxon>
        <taxon>Mucorales</taxon>
        <taxon>Mucorineae</taxon>
        <taxon>Rhizopodaceae</taxon>
        <taxon>Rhizopus</taxon>
    </lineage>
</organism>
<feature type="active site" description="Proton acceptor" evidence="3">
    <location>
        <position position="197"/>
    </location>
</feature>
<evidence type="ECO:0000256" key="1">
    <source>
        <dbReference type="ARBA" id="ARBA00022741"/>
    </source>
</evidence>
<dbReference type="PANTHER" id="PTHR24346:SF72">
    <property type="entry name" value="CAMK PROTEIN KINASE"/>
    <property type="match status" value="1"/>
</dbReference>
<feature type="binding site" evidence="4">
    <location>
        <position position="55"/>
    </location>
    <ligand>
        <name>ATP</name>
        <dbReference type="ChEBI" id="CHEBI:30616"/>
    </ligand>
</feature>
<accession>A0A9P6XBA4</accession>
<keyword evidence="9" id="KW-1185">Reference proteome</keyword>
<evidence type="ECO:0000256" key="5">
    <source>
        <dbReference type="PROSITE-ProRule" id="PRU10141"/>
    </source>
</evidence>
<dbReference type="SMART" id="SM00220">
    <property type="entry name" value="S_TKc"/>
    <property type="match status" value="1"/>
</dbReference>
<keyword evidence="6" id="KW-0418">Kinase</keyword>
<evidence type="ECO:0000256" key="4">
    <source>
        <dbReference type="PIRSR" id="PIRSR037993-2"/>
    </source>
</evidence>
<dbReference type="InterPro" id="IPR000719">
    <property type="entry name" value="Prot_kinase_dom"/>
</dbReference>
<feature type="domain" description="Protein kinase" evidence="7">
    <location>
        <begin position="26"/>
        <end position="323"/>
    </location>
</feature>
<keyword evidence="1 5" id="KW-0547">Nucleotide-binding</keyword>
<feature type="binding site" evidence="4">
    <location>
        <begin position="32"/>
        <end position="40"/>
    </location>
    <ligand>
        <name>ATP</name>
        <dbReference type="ChEBI" id="CHEBI:30616"/>
    </ligand>
</feature>
<keyword evidence="6" id="KW-0723">Serine/threonine-protein kinase</keyword>
<evidence type="ECO:0000313" key="8">
    <source>
        <dbReference type="EMBL" id="KAG1309757.1"/>
    </source>
</evidence>
<dbReference type="PROSITE" id="PS00107">
    <property type="entry name" value="PROTEIN_KINASE_ATP"/>
    <property type="match status" value="1"/>
</dbReference>
<dbReference type="PROSITE" id="PS50011">
    <property type="entry name" value="PROTEIN_KINASE_DOM"/>
    <property type="match status" value="1"/>
</dbReference>
<dbReference type="GO" id="GO:0004674">
    <property type="term" value="F:protein serine/threonine kinase activity"/>
    <property type="evidence" value="ECO:0007669"/>
    <property type="project" value="UniProtKB-KW"/>
</dbReference>
<keyword evidence="6" id="KW-0808">Transferase</keyword>
<dbReference type="GO" id="GO:0035556">
    <property type="term" value="P:intracellular signal transduction"/>
    <property type="evidence" value="ECO:0007669"/>
    <property type="project" value="TreeGrafter"/>
</dbReference>
<dbReference type="PROSITE" id="PS00108">
    <property type="entry name" value="PROTEIN_KINASE_ST"/>
    <property type="match status" value="1"/>
</dbReference>
<dbReference type="Gene3D" id="3.30.200.20">
    <property type="entry name" value="Phosphorylase Kinase, domain 1"/>
    <property type="match status" value="1"/>
</dbReference>
<dbReference type="OrthoDB" id="10252171at2759"/>
<keyword evidence="2 4" id="KW-0067">ATP-binding</keyword>
<dbReference type="Proteomes" id="UP000716291">
    <property type="component" value="Unassembled WGS sequence"/>
</dbReference>
<proteinExistence type="inferred from homology"/>
<dbReference type="Gene3D" id="1.10.510.10">
    <property type="entry name" value="Transferase(Phosphotransferase) domain 1"/>
    <property type="match status" value="1"/>
</dbReference>
<protein>
    <recommendedName>
        <fullName evidence="7">Protein kinase domain-containing protein</fullName>
    </recommendedName>
</protein>
<dbReference type="InterPro" id="IPR008271">
    <property type="entry name" value="Ser/Thr_kinase_AS"/>
</dbReference>
<dbReference type="InterPro" id="IPR017348">
    <property type="entry name" value="PIM1/2/3"/>
</dbReference>
<dbReference type="GO" id="GO:0005524">
    <property type="term" value="F:ATP binding"/>
    <property type="evidence" value="ECO:0007669"/>
    <property type="project" value="UniProtKB-UniRule"/>
</dbReference>
<evidence type="ECO:0000313" key="9">
    <source>
        <dbReference type="Proteomes" id="UP000716291"/>
    </source>
</evidence>
<feature type="binding site" evidence="4">
    <location>
        <position position="158"/>
    </location>
    <ligand>
        <name>ATP</name>
        <dbReference type="ChEBI" id="CHEBI:30616"/>
    </ligand>
</feature>
<comment type="similarity">
    <text evidence="6">Belongs to the protein kinase superfamily.</text>
</comment>
<dbReference type="Pfam" id="PF00069">
    <property type="entry name" value="Pkinase"/>
    <property type="match status" value="2"/>
</dbReference>
<sequence>MNTKEISVSARSLMYHSLHPSFTEKYILGQELGSGGFGFVVSAYERQTGIERAVKFIVRKRVPSTAWVCDHEMGPIPMEIYVLKHVRHPNVIQYCDAYQDDVYFYLVMEIHGTQWKSQEYPLLHSPALSQNSQSTLSSEEEDEMMEPQRQFVRRTSCDLFECLEQHKYFEEGLAKKIFRQIVECVAYLDNLGVCHRDIKDENIVIDENYKVKLIDFGSAVMIPRHSKKLFIRFYGTILFASPEILLQKHHRAEPAEVWSLGILLYTLLFGEVPFPDPKSAISGPILQPKIRVSVECQHLIVSLLEKNPEHRPTIHQVLNHPWFTQ</sequence>
<dbReference type="GO" id="GO:0005634">
    <property type="term" value="C:nucleus"/>
    <property type="evidence" value="ECO:0007669"/>
    <property type="project" value="TreeGrafter"/>
</dbReference>
<comment type="caution">
    <text evidence="8">The sequence shown here is derived from an EMBL/GenBank/DDBJ whole genome shotgun (WGS) entry which is preliminary data.</text>
</comment>
<gene>
    <name evidence="8" type="ORF">G6F64_005072</name>
</gene>
<dbReference type="FunFam" id="3.30.200.20:FF:000314">
    <property type="entry name" value="Serine/threonine protein kinase"/>
    <property type="match status" value="1"/>
</dbReference>
<evidence type="ECO:0000259" key="7">
    <source>
        <dbReference type="PROSITE" id="PS50011"/>
    </source>
</evidence>
<name>A0A9P6XBA4_RHIOR</name>
<feature type="binding site" evidence="4">
    <location>
        <position position="109"/>
    </location>
    <ligand>
        <name>ATP</name>
        <dbReference type="ChEBI" id="CHEBI:30616"/>
    </ligand>
</feature>
<dbReference type="InterPro" id="IPR011009">
    <property type="entry name" value="Kinase-like_dom_sf"/>
</dbReference>
<dbReference type="SUPFAM" id="SSF56112">
    <property type="entry name" value="Protein kinase-like (PK-like)"/>
    <property type="match status" value="1"/>
</dbReference>
<evidence type="ECO:0000256" key="3">
    <source>
        <dbReference type="PIRSR" id="PIRSR037993-1"/>
    </source>
</evidence>
<dbReference type="GO" id="GO:0043066">
    <property type="term" value="P:negative regulation of apoptotic process"/>
    <property type="evidence" value="ECO:0007669"/>
    <property type="project" value="InterPro"/>
</dbReference>
<dbReference type="PANTHER" id="PTHR24346">
    <property type="entry name" value="MAP/MICROTUBULE AFFINITY-REGULATING KINASE"/>
    <property type="match status" value="1"/>
</dbReference>
<dbReference type="GO" id="GO:0045719">
    <property type="term" value="P:negative regulation of glycogen biosynthetic process"/>
    <property type="evidence" value="ECO:0007669"/>
    <property type="project" value="TreeGrafter"/>
</dbReference>
<dbReference type="GO" id="GO:0005829">
    <property type="term" value="C:cytosol"/>
    <property type="evidence" value="ECO:0007669"/>
    <property type="project" value="TreeGrafter"/>
</dbReference>
<evidence type="ECO:0000256" key="6">
    <source>
        <dbReference type="RuleBase" id="RU000304"/>
    </source>
</evidence>
<dbReference type="InterPro" id="IPR017441">
    <property type="entry name" value="Protein_kinase_ATP_BS"/>
</dbReference>
<dbReference type="AlphaFoldDB" id="A0A9P6XBA4"/>